<reference evidence="13" key="1">
    <citation type="journal article" date="2019" name="Int. J. Syst. Evol. Microbiol.">
        <title>The Global Catalogue of Microorganisms (GCM) 10K type strain sequencing project: providing services to taxonomists for standard genome sequencing and annotation.</title>
        <authorList>
            <consortium name="The Broad Institute Genomics Platform"/>
            <consortium name="The Broad Institute Genome Sequencing Center for Infectious Disease"/>
            <person name="Wu L."/>
            <person name="Ma J."/>
        </authorList>
    </citation>
    <scope>NUCLEOTIDE SEQUENCE [LARGE SCALE GENOMIC DNA]</scope>
    <source>
        <strain evidence="13">NBRC 110044</strain>
    </source>
</reference>
<evidence type="ECO:0000256" key="7">
    <source>
        <dbReference type="ARBA" id="ARBA00023163"/>
    </source>
</evidence>
<dbReference type="CDD" id="cd00383">
    <property type="entry name" value="trans_reg_C"/>
    <property type="match status" value="1"/>
</dbReference>
<evidence type="ECO:0000313" key="12">
    <source>
        <dbReference type="EMBL" id="GLR12377.1"/>
    </source>
</evidence>
<evidence type="ECO:0000256" key="3">
    <source>
        <dbReference type="ARBA" id="ARBA00022553"/>
    </source>
</evidence>
<dbReference type="SMART" id="SM00862">
    <property type="entry name" value="Trans_reg_C"/>
    <property type="match status" value="1"/>
</dbReference>
<accession>A0ABQ5YBP6</accession>
<organism evidence="12 13">
    <name type="scientific">Chitinimonas prasina</name>
    <dbReference type="NCBI Taxonomy" id="1434937"/>
    <lineage>
        <taxon>Bacteria</taxon>
        <taxon>Pseudomonadati</taxon>
        <taxon>Pseudomonadota</taxon>
        <taxon>Betaproteobacteria</taxon>
        <taxon>Neisseriales</taxon>
        <taxon>Chitinibacteraceae</taxon>
        <taxon>Chitinimonas</taxon>
    </lineage>
</organism>
<evidence type="ECO:0000259" key="11">
    <source>
        <dbReference type="PROSITE" id="PS51755"/>
    </source>
</evidence>
<evidence type="ECO:0000259" key="10">
    <source>
        <dbReference type="PROSITE" id="PS50110"/>
    </source>
</evidence>
<protein>
    <submittedName>
        <fullName evidence="12">Transcriptional regulatory protein QseB</fullName>
    </submittedName>
</protein>
<dbReference type="InterPro" id="IPR036388">
    <property type="entry name" value="WH-like_DNA-bd_sf"/>
</dbReference>
<keyword evidence="6 9" id="KW-0238">DNA-binding</keyword>
<keyword evidence="4" id="KW-0902">Two-component regulatory system</keyword>
<keyword evidence="7" id="KW-0804">Transcription</keyword>
<dbReference type="Pfam" id="PF00486">
    <property type="entry name" value="Trans_reg_C"/>
    <property type="match status" value="1"/>
</dbReference>
<name>A0ABQ5YBP6_9NEIS</name>
<keyword evidence="3" id="KW-0597">Phosphoprotein</keyword>
<dbReference type="PROSITE" id="PS51755">
    <property type="entry name" value="OMPR_PHOB"/>
    <property type="match status" value="1"/>
</dbReference>
<evidence type="ECO:0000256" key="1">
    <source>
        <dbReference type="ARBA" id="ARBA00004496"/>
    </source>
</evidence>
<evidence type="ECO:0000256" key="4">
    <source>
        <dbReference type="ARBA" id="ARBA00023012"/>
    </source>
</evidence>
<comment type="subcellular location">
    <subcellularLocation>
        <location evidence="1">Cytoplasm</location>
    </subcellularLocation>
</comment>
<evidence type="ECO:0000313" key="13">
    <source>
        <dbReference type="Proteomes" id="UP001156706"/>
    </source>
</evidence>
<dbReference type="PANTHER" id="PTHR48111:SF35">
    <property type="entry name" value="TRANSCRIPTIONAL REGULATORY PROTEIN QSEB"/>
    <property type="match status" value="1"/>
</dbReference>
<dbReference type="InterPro" id="IPR001789">
    <property type="entry name" value="Sig_transdc_resp-reg_receiver"/>
</dbReference>
<feature type="domain" description="Response regulatory" evidence="10">
    <location>
        <begin position="2"/>
        <end position="116"/>
    </location>
</feature>
<dbReference type="InterPro" id="IPR039420">
    <property type="entry name" value="WalR-like"/>
</dbReference>
<evidence type="ECO:0000256" key="2">
    <source>
        <dbReference type="ARBA" id="ARBA00022490"/>
    </source>
</evidence>
<dbReference type="InterPro" id="IPR011006">
    <property type="entry name" value="CheY-like_superfamily"/>
</dbReference>
<evidence type="ECO:0000256" key="9">
    <source>
        <dbReference type="PROSITE-ProRule" id="PRU01091"/>
    </source>
</evidence>
<keyword evidence="2" id="KW-0963">Cytoplasm</keyword>
<dbReference type="EMBL" id="BSOG01000001">
    <property type="protein sequence ID" value="GLR12377.1"/>
    <property type="molecule type" value="Genomic_DNA"/>
</dbReference>
<gene>
    <name evidence="12" type="primary">qseB</name>
    <name evidence="12" type="ORF">GCM10007907_11670</name>
</gene>
<evidence type="ECO:0000256" key="8">
    <source>
        <dbReference type="PROSITE-ProRule" id="PRU00169"/>
    </source>
</evidence>
<comment type="caution">
    <text evidence="12">The sequence shown here is derived from an EMBL/GenBank/DDBJ whole genome shotgun (WGS) entry which is preliminary data.</text>
</comment>
<proteinExistence type="predicted"/>
<feature type="domain" description="OmpR/PhoB-type" evidence="11">
    <location>
        <begin position="124"/>
        <end position="218"/>
    </location>
</feature>
<sequence>MRILLVEDDLLLGDGLKAGLGQAGFAVDWVCEGLAAEEALAAEPFSAVVLGWNLPRSDGLSIVRQVRALRMDTPILMLAARDALEDRLIGQESGADGYLVKPVAIAELATRLRALLRRATGCSNPLYQHGKLVLNPATRTVELAGQPLTIAGREFDVLALLLTQPGRPFSREQIESAIYGWGEGLESNAVEAHVHYLRKKLGSDWIKTLRGVGYMLNPAKAKP</sequence>
<dbReference type="Gene3D" id="3.40.50.2300">
    <property type="match status" value="1"/>
</dbReference>
<evidence type="ECO:0000256" key="5">
    <source>
        <dbReference type="ARBA" id="ARBA00023015"/>
    </source>
</evidence>
<dbReference type="SUPFAM" id="SSF52172">
    <property type="entry name" value="CheY-like"/>
    <property type="match status" value="1"/>
</dbReference>
<comment type="caution">
    <text evidence="8">Lacks conserved residue(s) required for the propagation of feature annotation.</text>
</comment>
<dbReference type="SMART" id="SM00448">
    <property type="entry name" value="REC"/>
    <property type="match status" value="1"/>
</dbReference>
<dbReference type="Proteomes" id="UP001156706">
    <property type="component" value="Unassembled WGS sequence"/>
</dbReference>
<keyword evidence="13" id="KW-1185">Reference proteome</keyword>
<keyword evidence="5" id="KW-0805">Transcription regulation</keyword>
<feature type="DNA-binding region" description="OmpR/PhoB-type" evidence="9">
    <location>
        <begin position="124"/>
        <end position="218"/>
    </location>
</feature>
<evidence type="ECO:0000256" key="6">
    <source>
        <dbReference type="ARBA" id="ARBA00023125"/>
    </source>
</evidence>
<dbReference type="RefSeq" id="WP_284195502.1">
    <property type="nucleotide sequence ID" value="NZ_BSOG01000001.1"/>
</dbReference>
<dbReference type="PROSITE" id="PS50110">
    <property type="entry name" value="RESPONSE_REGULATORY"/>
    <property type="match status" value="1"/>
</dbReference>
<dbReference type="PANTHER" id="PTHR48111">
    <property type="entry name" value="REGULATOR OF RPOS"/>
    <property type="match status" value="1"/>
</dbReference>
<dbReference type="Gene3D" id="1.10.10.10">
    <property type="entry name" value="Winged helix-like DNA-binding domain superfamily/Winged helix DNA-binding domain"/>
    <property type="match status" value="1"/>
</dbReference>
<dbReference type="InterPro" id="IPR001867">
    <property type="entry name" value="OmpR/PhoB-type_DNA-bd"/>
</dbReference>
<dbReference type="Pfam" id="PF00072">
    <property type="entry name" value="Response_reg"/>
    <property type="match status" value="1"/>
</dbReference>